<reference evidence="2" key="1">
    <citation type="submission" date="2015-09" db="EMBL/GenBank/DDBJ databases">
        <authorList>
            <consortium name="Pathogen Informatics"/>
        </authorList>
    </citation>
    <scope>NUCLEOTIDE SEQUENCE</scope>
    <source>
        <strain evidence="2">2789STDY5834896</strain>
    </source>
</reference>
<sequence length="425" mass="46855">MLIRDGERRLRDFSRQSYREEVREVAPGVWFVLGMGHSNAVFIEGRTGVLLVDTLDTLKRGEKLRAVIGEKTGKEVKTIFYTHGHPDHRGGAGAFSDSVSEIIAFAPASPALKYSGYLEEIGRRRGERQFGYGLTDEEAISQGIGPREGITRGEHRAFVAPTTLYQQSRVVRDIDGVKVELVRLPGEAEDGMMIWLEQTGVLCCGDTYYGCFPNLYAIRGGQYRDIAVWIESLETLRSYPAVCLLPGHTGAVLGRDQVETTLKNFAGAFDYLLTHTLAGMNAGKSAEELAAELVLPAKYAELPYLAEHYGCAEWTIRAIYTAYLGWFDGNPTHLHPLPPAEHAQKTVTLMGGAPAVLQAARRAAADGEHQWCLQLCDLLLDSGDRETDRTARGQKAAALRAMAAMETSANGRHYYLACARELEEE</sequence>
<dbReference type="GO" id="GO:0018909">
    <property type="term" value="P:dodecyl sulfate metabolic process"/>
    <property type="evidence" value="ECO:0007669"/>
    <property type="project" value="InterPro"/>
</dbReference>
<proteinExistence type="predicted"/>
<dbReference type="CDD" id="cd07710">
    <property type="entry name" value="arylsulfatase_Sdsa1-like_MBL-fold"/>
    <property type="match status" value="1"/>
</dbReference>
<dbReference type="PANTHER" id="PTHR43223:SF2">
    <property type="entry name" value="METALLO-BETA-LACTAMASE DOMAIN-CONTAINING PROTEIN"/>
    <property type="match status" value="1"/>
</dbReference>
<dbReference type="Gene3D" id="3.60.15.30">
    <property type="entry name" value="Metallo-beta-lactamase domain"/>
    <property type="match status" value="1"/>
</dbReference>
<dbReference type="AlphaFoldDB" id="A0A1C6IPL1"/>
<gene>
    <name evidence="2" type="ORF">SAMEA3545359_01569</name>
</gene>
<dbReference type="InterPro" id="IPR038536">
    <property type="entry name" value="Alkyl/aryl-sulf_dimr_sf"/>
</dbReference>
<dbReference type="InterPro" id="IPR036866">
    <property type="entry name" value="RibonucZ/Hydroxyglut_hydro"/>
</dbReference>
<protein>
    <submittedName>
        <fullName evidence="2">Metallo-beta-lactamase superfamily</fullName>
    </submittedName>
</protein>
<dbReference type="InterPro" id="IPR029228">
    <property type="entry name" value="Alkyl_sulf_dimr"/>
</dbReference>
<dbReference type="SUPFAM" id="SSF56281">
    <property type="entry name" value="Metallo-hydrolase/oxidoreductase"/>
    <property type="match status" value="1"/>
</dbReference>
<evidence type="ECO:0000313" key="2">
    <source>
        <dbReference type="EMBL" id="SCJ71275.1"/>
    </source>
</evidence>
<feature type="domain" description="Metallo-beta-lactamase" evidence="1">
    <location>
        <begin position="37"/>
        <end position="248"/>
    </location>
</feature>
<dbReference type="InterPro" id="IPR044097">
    <property type="entry name" value="Bds1/SdsA1_MBL-fold"/>
</dbReference>
<dbReference type="EMBL" id="FMHG01000001">
    <property type="protein sequence ID" value="SCJ71275.1"/>
    <property type="molecule type" value="Genomic_DNA"/>
</dbReference>
<dbReference type="Pfam" id="PF14863">
    <property type="entry name" value="Alkyl_sulf_dimr"/>
    <property type="match status" value="1"/>
</dbReference>
<dbReference type="GO" id="GO:0018741">
    <property type="term" value="F:linear primary-alkylsulfatase activity"/>
    <property type="evidence" value="ECO:0007669"/>
    <property type="project" value="InterPro"/>
</dbReference>
<dbReference type="SMART" id="SM00849">
    <property type="entry name" value="Lactamase_B"/>
    <property type="match status" value="1"/>
</dbReference>
<accession>A0A1C6IPL1</accession>
<organism evidence="2">
    <name type="scientific">uncultured Anaerotruncus sp</name>
    <dbReference type="NCBI Taxonomy" id="905011"/>
    <lineage>
        <taxon>Bacteria</taxon>
        <taxon>Bacillati</taxon>
        <taxon>Bacillota</taxon>
        <taxon>Clostridia</taxon>
        <taxon>Eubacteriales</taxon>
        <taxon>Oscillospiraceae</taxon>
        <taxon>Anaerotruncus</taxon>
        <taxon>environmental samples</taxon>
    </lineage>
</organism>
<dbReference type="GO" id="GO:0046983">
    <property type="term" value="F:protein dimerization activity"/>
    <property type="evidence" value="ECO:0007669"/>
    <property type="project" value="InterPro"/>
</dbReference>
<dbReference type="Gene3D" id="1.25.40.880">
    <property type="entry name" value="Alkyl sulfatase, dimerisation domain"/>
    <property type="match status" value="1"/>
</dbReference>
<name>A0A1C6IPL1_9FIRM</name>
<evidence type="ECO:0000259" key="1">
    <source>
        <dbReference type="SMART" id="SM00849"/>
    </source>
</evidence>
<dbReference type="PANTHER" id="PTHR43223">
    <property type="entry name" value="ALKYL/ARYL-SULFATASE"/>
    <property type="match status" value="1"/>
</dbReference>
<dbReference type="Pfam" id="PF00753">
    <property type="entry name" value="Lactamase_B"/>
    <property type="match status" value="1"/>
</dbReference>
<dbReference type="InterPro" id="IPR001279">
    <property type="entry name" value="Metallo-B-lactamas"/>
</dbReference>
<dbReference type="InterPro" id="IPR052195">
    <property type="entry name" value="Bact_Alkyl/Aryl-Sulfatase"/>
</dbReference>